<keyword evidence="6" id="KW-1015">Disulfide bond</keyword>
<evidence type="ECO:0000256" key="3">
    <source>
        <dbReference type="ARBA" id="ARBA00022801"/>
    </source>
</evidence>
<evidence type="ECO:0000256" key="8">
    <source>
        <dbReference type="SAM" id="SignalP"/>
    </source>
</evidence>
<dbReference type="AlphaFoldDB" id="A0A9P0D329"/>
<keyword evidence="7" id="KW-0472">Membrane</keyword>
<evidence type="ECO:0000256" key="5">
    <source>
        <dbReference type="ARBA" id="ARBA00023145"/>
    </source>
</evidence>
<dbReference type="InterPro" id="IPR013128">
    <property type="entry name" value="Peptidase_C1A"/>
</dbReference>
<dbReference type="SUPFAM" id="SSF54001">
    <property type="entry name" value="Cysteine proteinases"/>
    <property type="match status" value="1"/>
</dbReference>
<feature type="transmembrane region" description="Helical" evidence="7">
    <location>
        <begin position="242"/>
        <end position="264"/>
    </location>
</feature>
<dbReference type="InterPro" id="IPR000668">
    <property type="entry name" value="Peptidase_C1A_C"/>
</dbReference>
<reference evidence="11" key="1">
    <citation type="submission" date="2022-01" db="EMBL/GenBank/DDBJ databases">
        <authorList>
            <person name="King R."/>
        </authorList>
    </citation>
    <scope>NUCLEOTIDE SEQUENCE</scope>
</reference>
<dbReference type="SMART" id="SM00645">
    <property type="entry name" value="Pept_C1"/>
    <property type="match status" value="1"/>
</dbReference>
<proteinExistence type="inferred from homology"/>
<evidence type="ECO:0000256" key="2">
    <source>
        <dbReference type="ARBA" id="ARBA00022670"/>
    </source>
</evidence>
<dbReference type="SMART" id="SM00848">
    <property type="entry name" value="Inhibitor_I29"/>
    <property type="match status" value="1"/>
</dbReference>
<protein>
    <submittedName>
        <fullName evidence="11">Uncharacterized protein</fullName>
    </submittedName>
</protein>
<gene>
    <name evidence="11" type="ORF">PSYICH_LOCUS10727</name>
</gene>
<keyword evidence="2" id="KW-0645">Protease</keyword>
<dbReference type="InterPro" id="IPR000169">
    <property type="entry name" value="Pept_cys_AS"/>
</dbReference>
<evidence type="ECO:0000256" key="1">
    <source>
        <dbReference type="ARBA" id="ARBA00008455"/>
    </source>
</evidence>
<dbReference type="OrthoDB" id="10253408at2759"/>
<dbReference type="InterPro" id="IPR039417">
    <property type="entry name" value="Peptidase_C1A_papain-like"/>
</dbReference>
<feature type="signal peptide" evidence="8">
    <location>
        <begin position="1"/>
        <end position="16"/>
    </location>
</feature>
<dbReference type="GO" id="GO:0006508">
    <property type="term" value="P:proteolysis"/>
    <property type="evidence" value="ECO:0007669"/>
    <property type="project" value="UniProtKB-KW"/>
</dbReference>
<dbReference type="Proteomes" id="UP001153636">
    <property type="component" value="Chromosome 4"/>
</dbReference>
<evidence type="ECO:0000259" key="9">
    <source>
        <dbReference type="SMART" id="SM00645"/>
    </source>
</evidence>
<dbReference type="Pfam" id="PF08246">
    <property type="entry name" value="Inhibitor_I29"/>
    <property type="match status" value="1"/>
</dbReference>
<feature type="domain" description="Cathepsin propeptide inhibitor" evidence="10">
    <location>
        <begin position="23"/>
        <end position="83"/>
    </location>
</feature>
<evidence type="ECO:0000313" key="12">
    <source>
        <dbReference type="Proteomes" id="UP001153636"/>
    </source>
</evidence>
<dbReference type="InterPro" id="IPR013201">
    <property type="entry name" value="Prot_inhib_I29"/>
</dbReference>
<comment type="similarity">
    <text evidence="1">Belongs to the peptidase C1 family.</text>
</comment>
<keyword evidence="4" id="KW-0788">Thiol protease</keyword>
<dbReference type="CDD" id="cd02248">
    <property type="entry name" value="Peptidase_C1A"/>
    <property type="match status" value="1"/>
</dbReference>
<evidence type="ECO:0000256" key="6">
    <source>
        <dbReference type="ARBA" id="ARBA00023157"/>
    </source>
</evidence>
<keyword evidence="7" id="KW-0812">Transmembrane</keyword>
<keyword evidence="12" id="KW-1185">Reference proteome</keyword>
<dbReference type="GO" id="GO:0008234">
    <property type="term" value="F:cysteine-type peptidase activity"/>
    <property type="evidence" value="ECO:0007669"/>
    <property type="project" value="UniProtKB-KW"/>
</dbReference>
<name>A0A9P0D329_9CUCU</name>
<keyword evidence="7" id="KW-1133">Transmembrane helix</keyword>
<dbReference type="Gene3D" id="1.10.287.2250">
    <property type="match status" value="1"/>
</dbReference>
<accession>A0A9P0D329</accession>
<dbReference type="PANTHER" id="PTHR12411">
    <property type="entry name" value="CYSTEINE PROTEASE FAMILY C1-RELATED"/>
    <property type="match status" value="1"/>
</dbReference>
<organism evidence="11 12">
    <name type="scientific">Psylliodes chrysocephalus</name>
    <dbReference type="NCBI Taxonomy" id="3402493"/>
    <lineage>
        <taxon>Eukaryota</taxon>
        <taxon>Metazoa</taxon>
        <taxon>Ecdysozoa</taxon>
        <taxon>Arthropoda</taxon>
        <taxon>Hexapoda</taxon>
        <taxon>Insecta</taxon>
        <taxon>Pterygota</taxon>
        <taxon>Neoptera</taxon>
        <taxon>Endopterygota</taxon>
        <taxon>Coleoptera</taxon>
        <taxon>Polyphaga</taxon>
        <taxon>Cucujiformia</taxon>
        <taxon>Chrysomeloidea</taxon>
        <taxon>Chrysomelidae</taxon>
        <taxon>Galerucinae</taxon>
        <taxon>Alticini</taxon>
        <taxon>Psylliodes</taxon>
    </lineage>
</organism>
<evidence type="ECO:0000256" key="4">
    <source>
        <dbReference type="ARBA" id="ARBA00022807"/>
    </source>
</evidence>
<keyword evidence="3" id="KW-0378">Hydrolase</keyword>
<keyword evidence="5" id="KW-0865">Zymogen</keyword>
<dbReference type="InterPro" id="IPR038765">
    <property type="entry name" value="Papain-like_cys_pep_sf"/>
</dbReference>
<dbReference type="Pfam" id="PF00112">
    <property type="entry name" value="Peptidase_C1"/>
    <property type="match status" value="1"/>
</dbReference>
<evidence type="ECO:0000259" key="10">
    <source>
        <dbReference type="SMART" id="SM00848"/>
    </source>
</evidence>
<evidence type="ECO:0000313" key="11">
    <source>
        <dbReference type="EMBL" id="CAH1109599.1"/>
    </source>
</evidence>
<sequence length="267" mass="29753">MKLFIVFATALLSVTALPAQQHWTSFKTKHGKSYENLDEEKVRFQIFQDNVQKINAHNARYEAGLETYTMAVNKFADLTPKEFGNMLRRQNGPFTRKHLARHVQNLTAPDSIDWRTKNAVLEVKDQGKCGSCWAFSATGSIEGQNAIKNNQRVSLSEQQLIDCATEWSNGCQGGYTVYAFQYVGKNGLASAAEYPYEAKNNICKEKSGSVVKVKEAVAVDPNESALKEAVGKYKLALILHIWYINILILVILLLFPVVLGFLGASGK</sequence>
<dbReference type="Gene3D" id="3.90.70.10">
    <property type="entry name" value="Cysteine proteinases"/>
    <property type="match status" value="1"/>
</dbReference>
<evidence type="ECO:0000256" key="7">
    <source>
        <dbReference type="SAM" id="Phobius"/>
    </source>
</evidence>
<dbReference type="PROSITE" id="PS00139">
    <property type="entry name" value="THIOL_PROTEASE_CYS"/>
    <property type="match status" value="1"/>
</dbReference>
<feature type="chain" id="PRO_5040499674" evidence="8">
    <location>
        <begin position="17"/>
        <end position="267"/>
    </location>
</feature>
<dbReference type="EMBL" id="OV651816">
    <property type="protein sequence ID" value="CAH1109599.1"/>
    <property type="molecule type" value="Genomic_DNA"/>
</dbReference>
<keyword evidence="8" id="KW-0732">Signal</keyword>
<feature type="domain" description="Peptidase C1A papain C-terminal" evidence="9">
    <location>
        <begin position="108"/>
        <end position="257"/>
    </location>
</feature>